<proteinExistence type="predicted"/>
<evidence type="ECO:0000313" key="2">
    <source>
        <dbReference type="Proteomes" id="UP001060215"/>
    </source>
</evidence>
<dbReference type="EMBL" id="CM045758">
    <property type="protein sequence ID" value="KAI8030928.1"/>
    <property type="molecule type" value="Genomic_DNA"/>
</dbReference>
<evidence type="ECO:0000313" key="1">
    <source>
        <dbReference type="EMBL" id="KAI8030928.1"/>
    </source>
</evidence>
<keyword evidence="2" id="KW-1185">Reference proteome</keyword>
<name>A0ACC0J0H8_9ERIC</name>
<protein>
    <submittedName>
        <fullName evidence="1">Uncharacterized protein</fullName>
    </submittedName>
</protein>
<organism evidence="1 2">
    <name type="scientific">Camellia lanceoleosa</name>
    <dbReference type="NCBI Taxonomy" id="1840588"/>
    <lineage>
        <taxon>Eukaryota</taxon>
        <taxon>Viridiplantae</taxon>
        <taxon>Streptophyta</taxon>
        <taxon>Embryophyta</taxon>
        <taxon>Tracheophyta</taxon>
        <taxon>Spermatophyta</taxon>
        <taxon>Magnoliopsida</taxon>
        <taxon>eudicotyledons</taxon>
        <taxon>Gunneridae</taxon>
        <taxon>Pentapetalae</taxon>
        <taxon>asterids</taxon>
        <taxon>Ericales</taxon>
        <taxon>Theaceae</taxon>
        <taxon>Camellia</taxon>
    </lineage>
</organism>
<accession>A0ACC0J0H8</accession>
<comment type="caution">
    <text evidence="1">The sequence shown here is derived from an EMBL/GenBank/DDBJ whole genome shotgun (WGS) entry which is preliminary data.</text>
</comment>
<reference evidence="1 2" key="1">
    <citation type="journal article" date="2022" name="Plant J.">
        <title>Chromosome-level genome of Camellia lanceoleosa provides a valuable resource for understanding genome evolution and self-incompatibility.</title>
        <authorList>
            <person name="Gong W."/>
            <person name="Xiao S."/>
            <person name="Wang L."/>
            <person name="Liao Z."/>
            <person name="Chang Y."/>
            <person name="Mo W."/>
            <person name="Hu G."/>
            <person name="Li W."/>
            <person name="Zhao G."/>
            <person name="Zhu H."/>
            <person name="Hu X."/>
            <person name="Ji K."/>
            <person name="Xiang X."/>
            <person name="Song Q."/>
            <person name="Yuan D."/>
            <person name="Jin S."/>
            <person name="Zhang L."/>
        </authorList>
    </citation>
    <scope>NUCLEOTIDE SEQUENCE [LARGE SCALE GENOMIC DNA]</scope>
    <source>
        <strain evidence="1">SQ_2022a</strain>
    </source>
</reference>
<sequence length="69" mass="7673">MLDKIRVFKYDNLALPKQELSETSVKEAVIVKNSLQEFKFSKNGDQNGGSPLRHSDQTKSSNEGSNGKC</sequence>
<dbReference type="Proteomes" id="UP001060215">
    <property type="component" value="Chromosome 1"/>
</dbReference>
<gene>
    <name evidence="1" type="ORF">LOK49_LG01G00155</name>
</gene>